<dbReference type="SMART" id="SM00845">
    <property type="entry name" value="GatB_Yqey"/>
    <property type="match status" value="1"/>
</dbReference>
<dbReference type="EC" id="6.3.5.-" evidence="8"/>
<dbReference type="Proteomes" id="UP000697127">
    <property type="component" value="Unassembled WGS sequence"/>
</dbReference>
<comment type="caution">
    <text evidence="10">The sequence shown here is derived from an EMBL/GenBank/DDBJ whole genome shotgun (WGS) entry which is preliminary data.</text>
</comment>
<dbReference type="GO" id="GO:0030956">
    <property type="term" value="C:glutamyl-tRNA(Gln) amidotransferase complex"/>
    <property type="evidence" value="ECO:0007669"/>
    <property type="project" value="UniProtKB-UniRule"/>
</dbReference>
<keyword evidence="2 8" id="KW-0436">Ligase</keyword>
<sequence length="496" mass="56807">MTKPQLKIGLEIHTQLQTISKLFSNSLNPTSNLSIIPNSTTSFFDNSLPGTQPKLNNQCILNAIKLAISLNCKISSISSFDRKHYFYGDQPLGYQITQHFNPIAKNGFIKLLKKYNPKLSNDLIINIQQLQLEQDTGRSIYHSINSNISNIDFNRSNIPLIEMVTLPNFSNIEEIRIFLQYYIKLIQDLNICTGDLETGALRVDVNINVIGHKRVEIKNLPTISSILNAIKFEEKRQINELNSGYSLLSNSIETRGWNGKSTYHLRNKESNIDYRYVPDMELPKIKLDLNNLIPKINSILPVSINDKIDNLMNNYKISLRDSKILINNEKLLKFYLNSWSLINDIKIKEKLINWLVHELLGSLTKSEIEFNENLISPKSFTNLIIEIENGNITKNNGKLILLHLINNKIDQSKPILELAKEFGMIANNSINDINNNDSLDNIINNILIKNDKIVKEIKENGKIKKINFLIGQCMRQTNGNVQPKIFEDRIKVLLNI</sequence>
<dbReference type="GO" id="GO:0005524">
    <property type="term" value="F:ATP binding"/>
    <property type="evidence" value="ECO:0007669"/>
    <property type="project" value="UniProtKB-KW"/>
</dbReference>
<dbReference type="Gene3D" id="1.10.10.410">
    <property type="match status" value="1"/>
</dbReference>
<dbReference type="EMBL" id="PUHW01000120">
    <property type="protein sequence ID" value="KAG0688827.1"/>
    <property type="molecule type" value="Genomic_DNA"/>
</dbReference>
<dbReference type="PANTHER" id="PTHR11659:SF0">
    <property type="entry name" value="GLUTAMYL-TRNA(GLN) AMIDOTRANSFERASE SUBUNIT B, MITOCHONDRIAL"/>
    <property type="match status" value="1"/>
</dbReference>
<dbReference type="InterPro" id="IPR017958">
    <property type="entry name" value="Gln-tRNA_amidoTrfase_suB_CS"/>
</dbReference>
<dbReference type="InterPro" id="IPR004413">
    <property type="entry name" value="GatB"/>
</dbReference>
<gene>
    <name evidence="8" type="primary">PET112</name>
    <name evidence="10" type="ORF">C6P40_000503</name>
</gene>
<dbReference type="GO" id="GO:0032543">
    <property type="term" value="P:mitochondrial translation"/>
    <property type="evidence" value="ECO:0007669"/>
    <property type="project" value="UniProtKB-UniRule"/>
</dbReference>
<evidence type="ECO:0000256" key="8">
    <source>
        <dbReference type="HAMAP-Rule" id="MF_03147"/>
    </source>
</evidence>
<evidence type="ECO:0000313" key="10">
    <source>
        <dbReference type="EMBL" id="KAG0688827.1"/>
    </source>
</evidence>
<name>A0A9P6WKS1_9ASCO</name>
<evidence type="ECO:0000256" key="6">
    <source>
        <dbReference type="ARBA" id="ARBA00023128"/>
    </source>
</evidence>
<comment type="subcellular location">
    <subcellularLocation>
        <location evidence="8">Mitochondrion</location>
    </subcellularLocation>
</comment>
<protein>
    <recommendedName>
        <fullName evidence="8">Glutamyl-tRNA(Gln) amidotransferase subunit B, mitochondrial</fullName>
        <shortName evidence="8">Glu-AdT subunit B</shortName>
        <ecNumber evidence="8">6.3.5.-</ecNumber>
    </recommendedName>
</protein>
<dbReference type="InterPro" id="IPR014746">
    <property type="entry name" value="Gln_synth/guanido_kin_cat_dom"/>
</dbReference>
<proteinExistence type="inferred from homology"/>
<dbReference type="PROSITE" id="PS01234">
    <property type="entry name" value="GATB"/>
    <property type="match status" value="1"/>
</dbReference>
<dbReference type="NCBIfam" id="NF004012">
    <property type="entry name" value="PRK05477.1-2"/>
    <property type="match status" value="1"/>
</dbReference>
<dbReference type="GO" id="GO:0050567">
    <property type="term" value="F:glutaminyl-tRNA synthase (glutamine-hydrolyzing) activity"/>
    <property type="evidence" value="ECO:0007669"/>
    <property type="project" value="UniProtKB-UniRule"/>
</dbReference>
<dbReference type="NCBIfam" id="TIGR00133">
    <property type="entry name" value="gatB"/>
    <property type="match status" value="1"/>
</dbReference>
<dbReference type="InterPro" id="IPR006075">
    <property type="entry name" value="Asn/Gln-tRNA_Trfase_suB/E_cat"/>
</dbReference>
<dbReference type="Pfam" id="PF02637">
    <property type="entry name" value="GatB_Yqey"/>
    <property type="match status" value="1"/>
</dbReference>
<keyword evidence="6 8" id="KW-0496">Mitochondrion</keyword>
<reference evidence="10" key="1">
    <citation type="submission" date="2020-11" db="EMBL/GenBank/DDBJ databases">
        <title>Kefir isolates.</title>
        <authorList>
            <person name="Marcisauskas S."/>
            <person name="Kim Y."/>
            <person name="Blasche S."/>
        </authorList>
    </citation>
    <scope>NUCLEOTIDE SEQUENCE</scope>
    <source>
        <strain evidence="10">Olga-1</strain>
    </source>
</reference>
<dbReference type="GO" id="GO:0070681">
    <property type="term" value="P:glutaminyl-tRNAGln biosynthesis via transamidation"/>
    <property type="evidence" value="ECO:0007669"/>
    <property type="project" value="UniProtKB-UniRule"/>
</dbReference>
<dbReference type="InterPro" id="IPR023168">
    <property type="entry name" value="GatB_Yqey_C_2"/>
</dbReference>
<dbReference type="AlphaFoldDB" id="A0A9P6WKS1"/>
<keyword evidence="5 8" id="KW-0648">Protein biosynthesis</keyword>
<keyword evidence="4 8" id="KW-0067">ATP-binding</keyword>
<feature type="domain" description="Asn/Gln amidotransferase" evidence="9">
    <location>
        <begin position="333"/>
        <end position="494"/>
    </location>
</feature>
<dbReference type="SUPFAM" id="SSF55931">
    <property type="entry name" value="Glutamine synthetase/guanido kinase"/>
    <property type="match status" value="1"/>
</dbReference>
<keyword evidence="3 8" id="KW-0547">Nucleotide-binding</keyword>
<comment type="similarity">
    <text evidence="1 8">Belongs to the GatB/GatE family. GatB subfamily.</text>
</comment>
<evidence type="ECO:0000256" key="3">
    <source>
        <dbReference type="ARBA" id="ARBA00022741"/>
    </source>
</evidence>
<keyword evidence="11" id="KW-1185">Reference proteome</keyword>
<evidence type="ECO:0000256" key="2">
    <source>
        <dbReference type="ARBA" id="ARBA00022598"/>
    </source>
</evidence>
<dbReference type="InterPro" id="IPR017959">
    <property type="entry name" value="Asn/Gln-tRNA_amidoTrfase_suB/E"/>
</dbReference>
<dbReference type="Pfam" id="PF02934">
    <property type="entry name" value="GatB_N"/>
    <property type="match status" value="1"/>
</dbReference>
<evidence type="ECO:0000256" key="4">
    <source>
        <dbReference type="ARBA" id="ARBA00022840"/>
    </source>
</evidence>
<evidence type="ECO:0000256" key="5">
    <source>
        <dbReference type="ARBA" id="ARBA00022917"/>
    </source>
</evidence>
<comment type="function">
    <text evidence="8">Allows the formation of correctly charged Gln-tRNA(Gln) through the transamidation of misacylated Glu-tRNA(Gln) in the mitochondria. The reaction takes place in the presence of glutamine and ATP through an activated gamma-phospho-Glu-tRNA(Gln).</text>
</comment>
<evidence type="ECO:0000313" key="11">
    <source>
        <dbReference type="Proteomes" id="UP000697127"/>
    </source>
</evidence>
<dbReference type="InterPro" id="IPR018027">
    <property type="entry name" value="Asn/Gln_amidotransferase"/>
</dbReference>
<comment type="catalytic activity">
    <reaction evidence="7 8">
        <text>L-glutamyl-tRNA(Gln) + L-glutamine + ATP + H2O = L-glutaminyl-tRNA(Gln) + L-glutamate + ADP + phosphate + H(+)</text>
        <dbReference type="Rhea" id="RHEA:17521"/>
        <dbReference type="Rhea" id="RHEA-COMP:9681"/>
        <dbReference type="Rhea" id="RHEA-COMP:9684"/>
        <dbReference type="ChEBI" id="CHEBI:15377"/>
        <dbReference type="ChEBI" id="CHEBI:15378"/>
        <dbReference type="ChEBI" id="CHEBI:29985"/>
        <dbReference type="ChEBI" id="CHEBI:30616"/>
        <dbReference type="ChEBI" id="CHEBI:43474"/>
        <dbReference type="ChEBI" id="CHEBI:58359"/>
        <dbReference type="ChEBI" id="CHEBI:78520"/>
        <dbReference type="ChEBI" id="CHEBI:78521"/>
        <dbReference type="ChEBI" id="CHEBI:456216"/>
    </reaction>
</comment>
<dbReference type="SUPFAM" id="SSF89095">
    <property type="entry name" value="GatB/YqeY motif"/>
    <property type="match status" value="1"/>
</dbReference>
<comment type="subunit">
    <text evidence="8">Subunit of the heterotrimeric GatFAB amidotransferase (AdT) complex, composed of A, B and F subunits.</text>
</comment>
<evidence type="ECO:0000259" key="9">
    <source>
        <dbReference type="SMART" id="SM00845"/>
    </source>
</evidence>
<accession>A0A9P6WKS1</accession>
<dbReference type="OrthoDB" id="1722066at2759"/>
<dbReference type="HAMAP" id="MF_00121">
    <property type="entry name" value="GatB"/>
    <property type="match status" value="1"/>
</dbReference>
<evidence type="ECO:0000256" key="1">
    <source>
        <dbReference type="ARBA" id="ARBA00005306"/>
    </source>
</evidence>
<dbReference type="PANTHER" id="PTHR11659">
    <property type="entry name" value="GLUTAMYL-TRNA GLN AMIDOTRANSFERASE SUBUNIT B MITOCHONDRIAL AND PROKARYOTIC PET112-RELATED"/>
    <property type="match status" value="1"/>
</dbReference>
<organism evidence="10 11">
    <name type="scientific">Pichia californica</name>
    <dbReference type="NCBI Taxonomy" id="460514"/>
    <lineage>
        <taxon>Eukaryota</taxon>
        <taxon>Fungi</taxon>
        <taxon>Dikarya</taxon>
        <taxon>Ascomycota</taxon>
        <taxon>Saccharomycotina</taxon>
        <taxon>Pichiomycetes</taxon>
        <taxon>Pichiales</taxon>
        <taxon>Pichiaceae</taxon>
        <taxon>Pichia</taxon>
    </lineage>
</organism>
<dbReference type="InterPro" id="IPR003789">
    <property type="entry name" value="Asn/Gln_tRNA_amidoTrase-B-like"/>
</dbReference>
<dbReference type="GO" id="GO:0005739">
    <property type="term" value="C:mitochondrion"/>
    <property type="evidence" value="ECO:0007669"/>
    <property type="project" value="UniProtKB-SubCell"/>
</dbReference>
<evidence type="ECO:0000256" key="7">
    <source>
        <dbReference type="ARBA" id="ARBA00047913"/>
    </source>
</evidence>